<comment type="similarity">
    <text evidence="2">Belongs to the DapA family.</text>
</comment>
<gene>
    <name evidence="3" type="ORF">ACFQ34_29495</name>
</gene>
<evidence type="ECO:0000256" key="2">
    <source>
        <dbReference type="PIRNR" id="PIRNR001365"/>
    </source>
</evidence>
<keyword evidence="4" id="KW-1185">Reference proteome</keyword>
<name>A0ABW3VR33_9PSEU</name>
<evidence type="ECO:0000313" key="3">
    <source>
        <dbReference type="EMBL" id="MFD1237438.1"/>
    </source>
</evidence>
<dbReference type="PANTHER" id="PTHR12128">
    <property type="entry name" value="DIHYDRODIPICOLINATE SYNTHASE"/>
    <property type="match status" value="1"/>
</dbReference>
<dbReference type="SMART" id="SM01130">
    <property type="entry name" value="DHDPS"/>
    <property type="match status" value="1"/>
</dbReference>
<dbReference type="Gene3D" id="3.20.20.70">
    <property type="entry name" value="Aldolase class I"/>
    <property type="match status" value="1"/>
</dbReference>
<evidence type="ECO:0000313" key="4">
    <source>
        <dbReference type="Proteomes" id="UP001597182"/>
    </source>
</evidence>
<dbReference type="SUPFAM" id="SSF51569">
    <property type="entry name" value="Aldolase"/>
    <property type="match status" value="1"/>
</dbReference>
<dbReference type="InterPro" id="IPR002220">
    <property type="entry name" value="DapA-like"/>
</dbReference>
<dbReference type="CDD" id="cd00408">
    <property type="entry name" value="DHDPS-like"/>
    <property type="match status" value="1"/>
</dbReference>
<dbReference type="InterPro" id="IPR013785">
    <property type="entry name" value="Aldolase_TIM"/>
</dbReference>
<proteinExistence type="inferred from homology"/>
<sequence length="329" mass="36362">MTATTKPTTQLGPDARAWAAENLKGFYMCPLTPLTDDFELDEEGLRHNIDAFVEMGCAGLVVGGFFAEGWNMTLAEWRRYHEVVADAAAGRLPLFTIILESSAYQAIEKMRYVESLGFTGAEIMNPSVQLKTDDDVVSYFEFVAPKTGLALVLYRTPVSGFVYSHDAVLRIAEHPNVIGVKNGTLSWTDSIALRRRGGDRLVISEPNERYWAHDAALFGGRVLYGELSLLLYGKWRSDLRRYTDLALAGDLEKALPLSEKLDPIRQVYDEVLIGRIAATGSYVAAMPYLKAWFELLDLRAGPVRPPVAARLSAAERDLLGQQLEAAGAI</sequence>
<keyword evidence="1 2" id="KW-0456">Lyase</keyword>
<dbReference type="PANTHER" id="PTHR12128:SF72">
    <property type="entry name" value="DIHYDRODIPICOLINATE SYNTHASE"/>
    <property type="match status" value="1"/>
</dbReference>
<dbReference type="Pfam" id="PF00701">
    <property type="entry name" value="DHDPS"/>
    <property type="match status" value="1"/>
</dbReference>
<reference evidence="4" key="1">
    <citation type="journal article" date="2019" name="Int. J. Syst. Evol. Microbiol.">
        <title>The Global Catalogue of Microorganisms (GCM) 10K type strain sequencing project: providing services to taxonomists for standard genome sequencing and annotation.</title>
        <authorList>
            <consortium name="The Broad Institute Genomics Platform"/>
            <consortium name="The Broad Institute Genome Sequencing Center for Infectious Disease"/>
            <person name="Wu L."/>
            <person name="Ma J."/>
        </authorList>
    </citation>
    <scope>NUCLEOTIDE SEQUENCE [LARGE SCALE GENOMIC DNA]</scope>
    <source>
        <strain evidence="4">CCUG 49018</strain>
    </source>
</reference>
<dbReference type="PIRSF" id="PIRSF001365">
    <property type="entry name" value="DHDPS"/>
    <property type="match status" value="1"/>
</dbReference>
<organism evidence="3 4">
    <name type="scientific">Pseudonocardia benzenivorans</name>
    <dbReference type="NCBI Taxonomy" id="228005"/>
    <lineage>
        <taxon>Bacteria</taxon>
        <taxon>Bacillati</taxon>
        <taxon>Actinomycetota</taxon>
        <taxon>Actinomycetes</taxon>
        <taxon>Pseudonocardiales</taxon>
        <taxon>Pseudonocardiaceae</taxon>
        <taxon>Pseudonocardia</taxon>
    </lineage>
</organism>
<accession>A0ABW3VR33</accession>
<dbReference type="EMBL" id="JBHTMB010000288">
    <property type="protein sequence ID" value="MFD1237438.1"/>
    <property type="molecule type" value="Genomic_DNA"/>
</dbReference>
<evidence type="ECO:0000256" key="1">
    <source>
        <dbReference type="ARBA" id="ARBA00023239"/>
    </source>
</evidence>
<dbReference type="Proteomes" id="UP001597182">
    <property type="component" value="Unassembled WGS sequence"/>
</dbReference>
<protein>
    <submittedName>
        <fullName evidence="3">Dihydrodipicolinate synthase family protein</fullName>
    </submittedName>
</protein>
<dbReference type="RefSeq" id="WP_379653330.1">
    <property type="nucleotide sequence ID" value="NZ_JBHTMB010000288.1"/>
</dbReference>
<comment type="caution">
    <text evidence="3">The sequence shown here is derived from an EMBL/GenBank/DDBJ whole genome shotgun (WGS) entry which is preliminary data.</text>
</comment>